<dbReference type="AlphaFoldDB" id="A0A0A8Y6N0"/>
<name>A0A0A8Y6N0_ARUDO</name>
<reference evidence="1" key="2">
    <citation type="journal article" date="2015" name="Data Brief">
        <title>Shoot transcriptome of the giant reed, Arundo donax.</title>
        <authorList>
            <person name="Barrero R.A."/>
            <person name="Guerrero F.D."/>
            <person name="Moolhuijzen P."/>
            <person name="Goolsby J.A."/>
            <person name="Tidwell J."/>
            <person name="Bellgard S.E."/>
            <person name="Bellgard M.I."/>
        </authorList>
    </citation>
    <scope>NUCLEOTIDE SEQUENCE</scope>
    <source>
        <tissue evidence="1">Shoot tissue taken approximately 20 cm above the soil surface</tissue>
    </source>
</reference>
<sequence>MLFHRFPKFRFVPRDEPSKICWYCLPPYSY</sequence>
<dbReference type="EMBL" id="GBRH01277180">
    <property type="protein sequence ID" value="JAD20715.1"/>
    <property type="molecule type" value="Transcribed_RNA"/>
</dbReference>
<organism evidence="1">
    <name type="scientific">Arundo donax</name>
    <name type="common">Giant reed</name>
    <name type="synonym">Donax arundinaceus</name>
    <dbReference type="NCBI Taxonomy" id="35708"/>
    <lineage>
        <taxon>Eukaryota</taxon>
        <taxon>Viridiplantae</taxon>
        <taxon>Streptophyta</taxon>
        <taxon>Embryophyta</taxon>
        <taxon>Tracheophyta</taxon>
        <taxon>Spermatophyta</taxon>
        <taxon>Magnoliopsida</taxon>
        <taxon>Liliopsida</taxon>
        <taxon>Poales</taxon>
        <taxon>Poaceae</taxon>
        <taxon>PACMAD clade</taxon>
        <taxon>Arundinoideae</taxon>
        <taxon>Arundineae</taxon>
        <taxon>Arundo</taxon>
    </lineage>
</organism>
<accession>A0A0A8Y6N0</accession>
<reference evidence="1" key="1">
    <citation type="submission" date="2014-09" db="EMBL/GenBank/DDBJ databases">
        <authorList>
            <person name="Magalhaes I.L.F."/>
            <person name="Oliveira U."/>
            <person name="Santos F.R."/>
            <person name="Vidigal T.H.D.A."/>
            <person name="Brescovit A.D."/>
            <person name="Santos A.J."/>
        </authorList>
    </citation>
    <scope>NUCLEOTIDE SEQUENCE</scope>
    <source>
        <tissue evidence="1">Shoot tissue taken approximately 20 cm above the soil surface</tissue>
    </source>
</reference>
<protein>
    <submittedName>
        <fullName evidence="1">Uncharacterized protein</fullName>
    </submittedName>
</protein>
<proteinExistence type="predicted"/>
<evidence type="ECO:0000313" key="1">
    <source>
        <dbReference type="EMBL" id="JAD20715.1"/>
    </source>
</evidence>